<keyword evidence="2" id="KW-1185">Reference proteome</keyword>
<dbReference type="EMBL" id="CP060713">
    <property type="protein sequence ID" value="QNN51605.1"/>
    <property type="molecule type" value="Genomic_DNA"/>
</dbReference>
<dbReference type="AlphaFoldDB" id="A0A7G9R7N0"/>
<dbReference type="Proteomes" id="UP000515947">
    <property type="component" value="Chromosome"/>
</dbReference>
<sequence>MIRAHVGKWGKKARLSAAAVVTAATLAGCGMHPGAAAVVNGSEVSEGRVDDAAVALCSANITGAAAQGQQVPVLPLRGARQAALQLIVESKLAEQFAAEKGITVDQSQVSQFVEQNQQGIAALPEAQRQDFRDLLTGYRTAQLIFIAAGKESLASQGNPRASDDQAEAEGRKVFSAWAKDADVEVDPRFGDYTDGSLVPASGSLSIPVSASAKAGAAAEPSDAWKAGLPVSQRCSSPS</sequence>
<name>A0A7G9R7N0_9ACTN</name>
<dbReference type="PROSITE" id="PS51257">
    <property type="entry name" value="PROKAR_LIPOPROTEIN"/>
    <property type="match status" value="1"/>
</dbReference>
<dbReference type="SUPFAM" id="SSF109998">
    <property type="entry name" value="Triger factor/SurA peptide-binding domain-like"/>
    <property type="match status" value="1"/>
</dbReference>
<reference evidence="1 2" key="1">
    <citation type="submission" date="2020-08" db="EMBL/GenBank/DDBJ databases">
        <title>Genome sequence of Nocardioides mesophilus KACC 16243T.</title>
        <authorList>
            <person name="Hyun D.-W."/>
            <person name="Bae J.-W."/>
        </authorList>
    </citation>
    <scope>NUCLEOTIDE SEQUENCE [LARGE SCALE GENOMIC DNA]</scope>
    <source>
        <strain evidence="1 2">KACC 16243</strain>
    </source>
</reference>
<dbReference type="Pfam" id="PF13624">
    <property type="entry name" value="SurA_N_3"/>
    <property type="match status" value="1"/>
</dbReference>
<accession>A0A7G9R7N0</accession>
<protein>
    <submittedName>
        <fullName evidence="1">SurA N-terminal domain-containing protein</fullName>
    </submittedName>
</protein>
<dbReference type="KEGG" id="nmes:H9L09_13620"/>
<dbReference type="RefSeq" id="WP_187577441.1">
    <property type="nucleotide sequence ID" value="NZ_CP060713.1"/>
</dbReference>
<organism evidence="1 2">
    <name type="scientific">Nocardioides mesophilus</name>
    <dbReference type="NCBI Taxonomy" id="433659"/>
    <lineage>
        <taxon>Bacteria</taxon>
        <taxon>Bacillati</taxon>
        <taxon>Actinomycetota</taxon>
        <taxon>Actinomycetes</taxon>
        <taxon>Propionibacteriales</taxon>
        <taxon>Nocardioidaceae</taxon>
        <taxon>Nocardioides</taxon>
    </lineage>
</organism>
<proteinExistence type="predicted"/>
<dbReference type="Gene3D" id="1.10.4030.10">
    <property type="entry name" value="Porin chaperone SurA, peptide-binding domain"/>
    <property type="match status" value="1"/>
</dbReference>
<evidence type="ECO:0000313" key="2">
    <source>
        <dbReference type="Proteomes" id="UP000515947"/>
    </source>
</evidence>
<evidence type="ECO:0000313" key="1">
    <source>
        <dbReference type="EMBL" id="QNN51605.1"/>
    </source>
</evidence>
<gene>
    <name evidence="1" type="ORF">H9L09_13620</name>
</gene>
<dbReference type="InterPro" id="IPR027304">
    <property type="entry name" value="Trigger_fact/SurA_dom_sf"/>
</dbReference>